<accession>A0A2H6LIZ2</accession>
<evidence type="ECO:0000256" key="1">
    <source>
        <dbReference type="ARBA" id="ARBA00011073"/>
    </source>
</evidence>
<reference evidence="8" key="1">
    <citation type="journal article" date="2018" name="Genome Announc.">
        <title>Draft Genome Sequence of the Nitrogen-Fixing and Hormogonia-Inducing Cyanobacterium Nostoc cycadae Strain WK-1, Isolated from the Coralloid Roots of Cycas revoluta.</title>
        <authorList>
            <person name="Kanesaki Y."/>
            <person name="Hirose M."/>
            <person name="Hirose Y."/>
            <person name="Fujisawa T."/>
            <person name="Nakamura Y."/>
            <person name="Watanabe S."/>
            <person name="Matsunaga S."/>
            <person name="Uchida H."/>
            <person name="Murakami A."/>
        </authorList>
    </citation>
    <scope>NUCLEOTIDE SEQUENCE [LARGE SCALE GENOMIC DNA]</scope>
    <source>
        <strain evidence="8">WK-1</strain>
    </source>
</reference>
<dbReference type="PROSITE" id="PS51892">
    <property type="entry name" value="SUBTILASE"/>
    <property type="match status" value="1"/>
</dbReference>
<keyword evidence="8" id="KW-1185">Reference proteome</keyword>
<evidence type="ECO:0000256" key="3">
    <source>
        <dbReference type="ARBA" id="ARBA00022801"/>
    </source>
</evidence>
<keyword evidence="2 5" id="KW-0645">Protease</keyword>
<protein>
    <recommendedName>
        <fullName evidence="6">Peptidase S8/S53 domain-containing protein</fullName>
    </recommendedName>
</protein>
<sequence length="704" mass="76696">MSKEQQVQLPSKIYAEAIVRSVSGESLLNSSSRVTSENVAQFYAEPNRLNAAVQRLQTAGFEILDVGKTSISIAADAEVYERSLHTTLETVEVPVIKEIVGETTATFINAIDDKPFGEIDTSQTSWDHLLDGIAINEPVFYFRPPTPAESPPETTTKYLRVPEDIAQGLNASVAHQQGITGRGVKVVMLDTGWYRHPFFNRYNYQVNVVLAPGASAPLADENGHGTGESANLLAVAPDVELTMVKADVFTAPGKVKNVNAVAAFKKAVALRPDIITCSWGCDLSDRKFSPFNQALAVAIADAVRRGIIVIFAAGNGQWSFPSQHPDVIAAGGVYLHLDGLLQGKLEASNYASSFISPIYPGRRVPDVCGLVGQRPYGAYIMLPVPPGSEKDQVRSLFDDGTKSSDGWAAFSGTSAAAPQLAGVCALMKQLDSGLSPAKVKEILQQTARDVVEGYGHPRTGGNRARAGPDLATGYGLADAYQAIQAIRNSTFSKIQNLSNLFPTPQLITTQRSEQEMYPKVKAKLDEIQIRLDEILATEFKDLIEDVELRITEANFVPRSSQSRAILALMKLLIDLPQDLTPELIEKKHVLAAESLIRMQRCQELATQVLIAAIGSKKREIPELATKALGEFGVNEFQKSYKCDESSDRQEMLLLDQVCGENGRCIQDPNGKYRFVPTNGNGSMGSFPESYQDCLKRLGNRQNCE</sequence>
<dbReference type="InterPro" id="IPR036852">
    <property type="entry name" value="Peptidase_S8/S53_dom_sf"/>
</dbReference>
<evidence type="ECO:0000259" key="6">
    <source>
        <dbReference type="Pfam" id="PF00082"/>
    </source>
</evidence>
<proteinExistence type="inferred from homology"/>
<dbReference type="Proteomes" id="UP000236527">
    <property type="component" value="Unassembled WGS sequence"/>
</dbReference>
<evidence type="ECO:0000256" key="5">
    <source>
        <dbReference type="PROSITE-ProRule" id="PRU01240"/>
    </source>
</evidence>
<dbReference type="PRINTS" id="PR00723">
    <property type="entry name" value="SUBTILISIN"/>
</dbReference>
<evidence type="ECO:0000313" key="8">
    <source>
        <dbReference type="Proteomes" id="UP000236527"/>
    </source>
</evidence>
<dbReference type="CDD" id="cd07494">
    <property type="entry name" value="Peptidases_S8_10"/>
    <property type="match status" value="1"/>
</dbReference>
<dbReference type="EMBL" id="BDGE01000049">
    <property type="protein sequence ID" value="GBE93194.1"/>
    <property type="molecule type" value="Genomic_DNA"/>
</dbReference>
<dbReference type="InterPro" id="IPR050131">
    <property type="entry name" value="Peptidase_S8_subtilisin-like"/>
</dbReference>
<comment type="caution">
    <text evidence="7">The sequence shown here is derived from an EMBL/GenBank/DDBJ whole genome shotgun (WGS) entry which is preliminary data.</text>
</comment>
<dbReference type="PANTHER" id="PTHR43806">
    <property type="entry name" value="PEPTIDASE S8"/>
    <property type="match status" value="1"/>
</dbReference>
<organism evidence="7 8">
    <name type="scientific">Nostoc cycadae WK-1</name>
    <dbReference type="NCBI Taxonomy" id="1861711"/>
    <lineage>
        <taxon>Bacteria</taxon>
        <taxon>Bacillati</taxon>
        <taxon>Cyanobacteriota</taxon>
        <taxon>Cyanophyceae</taxon>
        <taxon>Nostocales</taxon>
        <taxon>Nostocaceae</taxon>
        <taxon>Nostoc</taxon>
    </lineage>
</organism>
<dbReference type="AlphaFoldDB" id="A0A2H6LIZ2"/>
<dbReference type="Pfam" id="PF00082">
    <property type="entry name" value="Peptidase_S8"/>
    <property type="match status" value="1"/>
</dbReference>
<feature type="active site" description="Charge relay system" evidence="5">
    <location>
        <position position="190"/>
    </location>
</feature>
<dbReference type="SUPFAM" id="SSF52743">
    <property type="entry name" value="Subtilisin-like"/>
    <property type="match status" value="1"/>
</dbReference>
<comment type="similarity">
    <text evidence="1 5">Belongs to the peptidase S8 family.</text>
</comment>
<feature type="active site" description="Charge relay system" evidence="5">
    <location>
        <position position="414"/>
    </location>
</feature>
<evidence type="ECO:0000256" key="4">
    <source>
        <dbReference type="ARBA" id="ARBA00022825"/>
    </source>
</evidence>
<feature type="domain" description="Peptidase S8/S53" evidence="6">
    <location>
        <begin position="181"/>
        <end position="475"/>
    </location>
</feature>
<name>A0A2H6LIZ2_9NOSO</name>
<evidence type="ECO:0000313" key="7">
    <source>
        <dbReference type="EMBL" id="GBE93194.1"/>
    </source>
</evidence>
<keyword evidence="4 5" id="KW-0720">Serine protease</keyword>
<dbReference type="GO" id="GO:0004252">
    <property type="term" value="F:serine-type endopeptidase activity"/>
    <property type="evidence" value="ECO:0007669"/>
    <property type="project" value="UniProtKB-UniRule"/>
</dbReference>
<dbReference type="RefSeq" id="WP_103125299.1">
    <property type="nucleotide sequence ID" value="NZ_DF978429.1"/>
</dbReference>
<dbReference type="InterPro" id="IPR000209">
    <property type="entry name" value="Peptidase_S8/S53_dom"/>
</dbReference>
<dbReference type="PANTHER" id="PTHR43806:SF11">
    <property type="entry name" value="CEREVISIN-RELATED"/>
    <property type="match status" value="1"/>
</dbReference>
<feature type="active site" description="Charge relay system" evidence="5">
    <location>
        <position position="224"/>
    </location>
</feature>
<gene>
    <name evidence="7" type="ORF">NCWK1_2955</name>
</gene>
<dbReference type="GO" id="GO:0006508">
    <property type="term" value="P:proteolysis"/>
    <property type="evidence" value="ECO:0007669"/>
    <property type="project" value="UniProtKB-KW"/>
</dbReference>
<dbReference type="InterPro" id="IPR015500">
    <property type="entry name" value="Peptidase_S8_subtilisin-rel"/>
</dbReference>
<dbReference type="Gene3D" id="3.40.50.200">
    <property type="entry name" value="Peptidase S8/S53 domain"/>
    <property type="match status" value="1"/>
</dbReference>
<evidence type="ECO:0000256" key="2">
    <source>
        <dbReference type="ARBA" id="ARBA00022670"/>
    </source>
</evidence>
<keyword evidence="3 5" id="KW-0378">Hydrolase</keyword>